<keyword evidence="3" id="KW-0269">Exonuclease</keyword>
<evidence type="ECO:0000313" key="5">
    <source>
        <dbReference type="EnsemblPlants" id="LPERR10G06870.3"/>
    </source>
</evidence>
<sequence>MTTTSMDDDDDDEGISSRIIEEEADQGEHEIVFFDVETSMPQGPGGGHGRFVLCRPAPAGGGVTALLHARAPCRPRRRDGGSRASRAPPFRHVADDIHAILHGRIWAGHNIKIFDSNIIREAFYEIGRPPPESREMIDTYPLLRQQFGRRAGDMKMASLADYFGLGHQIHRSLVDVRMNIDVLKCCATVLFLFFRRRKILSSFSRFLKPDDVSIELIQVSLTLSYKFTRSISIKHNDSSLQLRCTDLRVCFEVRREYQQDSAGRWKLNIVVDNIPDNLIKVLEFCDGLAWRSSREFGSTSVWRPVIKEYGNRSTVRLSIPTTGSGDNETYATNMYQKLVFSQIDVAVLACLFGRGDMVDTFFSVELYDYLQNAGIRLVAKKLVVRSM</sequence>
<name>A0A0D9XJK0_9ORYZ</name>
<dbReference type="STRING" id="77586.A0A0D9XJK0"/>
<dbReference type="SUPFAM" id="SSF53098">
    <property type="entry name" value="Ribonuclease H-like"/>
    <property type="match status" value="1"/>
</dbReference>
<dbReference type="Gramene" id="LPERR10G06870.3">
    <property type="protein sequence ID" value="LPERR10G06870.3"/>
    <property type="gene ID" value="LPERR10G06870"/>
</dbReference>
<dbReference type="Gene3D" id="3.30.420.10">
    <property type="entry name" value="Ribonuclease H-like superfamily/Ribonuclease H"/>
    <property type="match status" value="1"/>
</dbReference>
<keyword evidence="2" id="KW-0378">Hydrolase</keyword>
<evidence type="ECO:0000256" key="1">
    <source>
        <dbReference type="ARBA" id="ARBA00022722"/>
    </source>
</evidence>
<keyword evidence="6" id="KW-1185">Reference proteome</keyword>
<evidence type="ECO:0000256" key="3">
    <source>
        <dbReference type="ARBA" id="ARBA00022839"/>
    </source>
</evidence>
<dbReference type="InterPro" id="IPR036397">
    <property type="entry name" value="RNaseH_sf"/>
</dbReference>
<dbReference type="InterPro" id="IPR012337">
    <property type="entry name" value="RNaseH-like_sf"/>
</dbReference>
<dbReference type="PANTHER" id="PTHR30231">
    <property type="entry name" value="DNA POLYMERASE III SUBUNIT EPSILON"/>
    <property type="match status" value="1"/>
</dbReference>
<dbReference type="CDD" id="cd06127">
    <property type="entry name" value="DEDDh"/>
    <property type="match status" value="1"/>
</dbReference>
<evidence type="ECO:0000256" key="2">
    <source>
        <dbReference type="ARBA" id="ARBA00022801"/>
    </source>
</evidence>
<dbReference type="GO" id="GO:0003676">
    <property type="term" value="F:nucleic acid binding"/>
    <property type="evidence" value="ECO:0007669"/>
    <property type="project" value="InterPro"/>
</dbReference>
<dbReference type="Proteomes" id="UP000032180">
    <property type="component" value="Chromosome 10"/>
</dbReference>
<dbReference type="InterPro" id="IPR013520">
    <property type="entry name" value="Ribonucl_H"/>
</dbReference>
<reference evidence="5 6" key="1">
    <citation type="submission" date="2012-08" db="EMBL/GenBank/DDBJ databases">
        <title>Oryza genome evolution.</title>
        <authorList>
            <person name="Wing R.A."/>
        </authorList>
    </citation>
    <scope>NUCLEOTIDE SEQUENCE</scope>
</reference>
<dbReference type="Pfam" id="PF00929">
    <property type="entry name" value="RNase_T"/>
    <property type="match status" value="1"/>
</dbReference>
<reference evidence="6" key="2">
    <citation type="submission" date="2013-12" db="EMBL/GenBank/DDBJ databases">
        <authorList>
            <person name="Yu Y."/>
            <person name="Lee S."/>
            <person name="de Baynast K."/>
            <person name="Wissotski M."/>
            <person name="Liu L."/>
            <person name="Talag J."/>
            <person name="Goicoechea J."/>
            <person name="Angelova A."/>
            <person name="Jetty R."/>
            <person name="Kudrna D."/>
            <person name="Golser W."/>
            <person name="Rivera L."/>
            <person name="Zhang J."/>
            <person name="Wing R."/>
        </authorList>
    </citation>
    <scope>NUCLEOTIDE SEQUENCE</scope>
</reference>
<protein>
    <recommendedName>
        <fullName evidence="4">Exonuclease domain-containing protein</fullName>
    </recommendedName>
</protein>
<dbReference type="eggNOG" id="ENOG502QPPQ">
    <property type="taxonomic scope" value="Eukaryota"/>
</dbReference>
<feature type="domain" description="Exonuclease" evidence="4">
    <location>
        <begin position="30"/>
        <end position="192"/>
    </location>
</feature>
<keyword evidence="1" id="KW-0540">Nuclease</keyword>
<dbReference type="EnsemblPlants" id="LPERR10G06870.3">
    <property type="protein sequence ID" value="LPERR10G06870.3"/>
    <property type="gene ID" value="LPERR10G06870"/>
</dbReference>
<proteinExistence type="predicted"/>
<dbReference type="PANTHER" id="PTHR30231:SF4">
    <property type="entry name" value="PROTEIN NEN2"/>
    <property type="match status" value="1"/>
</dbReference>
<reference evidence="5" key="3">
    <citation type="submission" date="2015-04" db="UniProtKB">
        <authorList>
            <consortium name="EnsemblPlants"/>
        </authorList>
    </citation>
    <scope>IDENTIFICATION</scope>
</reference>
<organism evidence="5 6">
    <name type="scientific">Leersia perrieri</name>
    <dbReference type="NCBI Taxonomy" id="77586"/>
    <lineage>
        <taxon>Eukaryota</taxon>
        <taxon>Viridiplantae</taxon>
        <taxon>Streptophyta</taxon>
        <taxon>Embryophyta</taxon>
        <taxon>Tracheophyta</taxon>
        <taxon>Spermatophyta</taxon>
        <taxon>Magnoliopsida</taxon>
        <taxon>Liliopsida</taxon>
        <taxon>Poales</taxon>
        <taxon>Poaceae</taxon>
        <taxon>BOP clade</taxon>
        <taxon>Oryzoideae</taxon>
        <taxon>Oryzeae</taxon>
        <taxon>Oryzinae</taxon>
        <taxon>Leersia</taxon>
    </lineage>
</organism>
<dbReference type="GO" id="GO:0008408">
    <property type="term" value="F:3'-5' exonuclease activity"/>
    <property type="evidence" value="ECO:0007669"/>
    <property type="project" value="TreeGrafter"/>
</dbReference>
<dbReference type="SMART" id="SM00479">
    <property type="entry name" value="EXOIII"/>
    <property type="match status" value="1"/>
</dbReference>
<evidence type="ECO:0000313" key="6">
    <source>
        <dbReference type="Proteomes" id="UP000032180"/>
    </source>
</evidence>
<evidence type="ECO:0000259" key="4">
    <source>
        <dbReference type="SMART" id="SM00479"/>
    </source>
</evidence>
<accession>A0A0D9XJK0</accession>
<dbReference type="AlphaFoldDB" id="A0A0D9XJK0"/>